<feature type="compositionally biased region" description="Polar residues" evidence="1">
    <location>
        <begin position="170"/>
        <end position="181"/>
    </location>
</feature>
<evidence type="ECO:0000259" key="2">
    <source>
        <dbReference type="Pfam" id="PF13391"/>
    </source>
</evidence>
<evidence type="ECO:0000313" key="4">
    <source>
        <dbReference type="Proteomes" id="UP000559256"/>
    </source>
</evidence>
<protein>
    <recommendedName>
        <fullName evidence="2">HNH nuclease domain-containing protein</fullName>
    </recommendedName>
</protein>
<accession>A0A8H5D1S0</accession>
<dbReference type="Pfam" id="PF13391">
    <property type="entry name" value="HNH_2"/>
    <property type="match status" value="1"/>
</dbReference>
<keyword evidence="4" id="KW-1185">Reference proteome</keyword>
<dbReference type="Proteomes" id="UP000559256">
    <property type="component" value="Unassembled WGS sequence"/>
</dbReference>
<reference evidence="3 4" key="1">
    <citation type="journal article" date="2020" name="ISME J.">
        <title>Uncovering the hidden diversity of litter-decomposition mechanisms in mushroom-forming fungi.</title>
        <authorList>
            <person name="Floudas D."/>
            <person name="Bentzer J."/>
            <person name="Ahren D."/>
            <person name="Johansson T."/>
            <person name="Persson P."/>
            <person name="Tunlid A."/>
        </authorList>
    </citation>
    <scope>NUCLEOTIDE SEQUENCE [LARGE SCALE GENOMIC DNA]</scope>
    <source>
        <strain evidence="3 4">CBS 291.85</strain>
    </source>
</reference>
<feature type="region of interest" description="Disordered" evidence="1">
    <location>
        <begin position="137"/>
        <end position="186"/>
    </location>
</feature>
<gene>
    <name evidence="3" type="ORF">D9758_009376</name>
</gene>
<dbReference type="InterPro" id="IPR003615">
    <property type="entry name" value="HNH_nuc"/>
</dbReference>
<dbReference type="OrthoDB" id="2124139at2759"/>
<dbReference type="EMBL" id="JAACJM010000068">
    <property type="protein sequence ID" value="KAF5352052.1"/>
    <property type="molecule type" value="Genomic_DNA"/>
</dbReference>
<evidence type="ECO:0000256" key="1">
    <source>
        <dbReference type="SAM" id="MobiDB-lite"/>
    </source>
</evidence>
<comment type="caution">
    <text evidence="3">The sequence shown here is derived from an EMBL/GenBank/DDBJ whole genome shotgun (WGS) entry which is preliminary data.</text>
</comment>
<name>A0A8H5D1S0_9AGAR</name>
<sequence length="200" mass="23217">MPVLLVHAHIIPRAEDLTWNNLKARGWVPSTVKRVYLEPRNGILLCRNCHCLFDSYDYFIRYIPEVHFVNYGDTNEPYNKLHFKYIGLQPEERYSPIPALFLIHECRVRSFHPFKSIQELPSDFQWADWVPRTAQNDIDRSLPPPPSPPDESPHQDNMISANETGGGYDSTRTATGETSRLTFDEHTIQEILQAQRDLPT</sequence>
<organism evidence="3 4">
    <name type="scientific">Tetrapyrgos nigripes</name>
    <dbReference type="NCBI Taxonomy" id="182062"/>
    <lineage>
        <taxon>Eukaryota</taxon>
        <taxon>Fungi</taxon>
        <taxon>Dikarya</taxon>
        <taxon>Basidiomycota</taxon>
        <taxon>Agaricomycotina</taxon>
        <taxon>Agaricomycetes</taxon>
        <taxon>Agaricomycetidae</taxon>
        <taxon>Agaricales</taxon>
        <taxon>Marasmiineae</taxon>
        <taxon>Marasmiaceae</taxon>
        <taxon>Tetrapyrgos</taxon>
    </lineage>
</organism>
<proteinExistence type="predicted"/>
<dbReference type="AlphaFoldDB" id="A0A8H5D1S0"/>
<evidence type="ECO:0000313" key="3">
    <source>
        <dbReference type="EMBL" id="KAF5352052.1"/>
    </source>
</evidence>
<feature type="domain" description="HNH nuclease" evidence="2">
    <location>
        <begin position="4"/>
        <end position="58"/>
    </location>
</feature>